<keyword evidence="1" id="KW-1133">Transmembrane helix</keyword>
<feature type="transmembrane region" description="Helical" evidence="1">
    <location>
        <begin position="20"/>
        <end position="41"/>
    </location>
</feature>
<keyword evidence="1" id="KW-0812">Transmembrane</keyword>
<keyword evidence="1" id="KW-0472">Membrane</keyword>
<protein>
    <submittedName>
        <fullName evidence="2">Uncharacterized protein</fullName>
    </submittedName>
</protein>
<dbReference type="EMBL" id="UINC01115045">
    <property type="protein sequence ID" value="SVC85785.1"/>
    <property type="molecule type" value="Genomic_DNA"/>
</dbReference>
<name>A0A382QLI4_9ZZZZ</name>
<gene>
    <name evidence="2" type="ORF">METZ01_LOCUS338639</name>
</gene>
<organism evidence="2">
    <name type="scientific">marine metagenome</name>
    <dbReference type="NCBI Taxonomy" id="408172"/>
    <lineage>
        <taxon>unclassified sequences</taxon>
        <taxon>metagenomes</taxon>
        <taxon>ecological metagenomes</taxon>
    </lineage>
</organism>
<sequence length="82" mass="9242">MPIRIGLQVVRLAKPLVCRYLPGLFVLVSYGISLLVFFWLYTKFSDTRHAETILHWNADATGFLVRMLSIDASVQDNVVTSG</sequence>
<evidence type="ECO:0000256" key="1">
    <source>
        <dbReference type="SAM" id="Phobius"/>
    </source>
</evidence>
<dbReference type="AlphaFoldDB" id="A0A382QLI4"/>
<feature type="non-terminal residue" evidence="2">
    <location>
        <position position="82"/>
    </location>
</feature>
<accession>A0A382QLI4</accession>
<reference evidence="2" key="1">
    <citation type="submission" date="2018-05" db="EMBL/GenBank/DDBJ databases">
        <authorList>
            <person name="Lanie J.A."/>
            <person name="Ng W.-L."/>
            <person name="Kazmierczak K.M."/>
            <person name="Andrzejewski T.M."/>
            <person name="Davidsen T.M."/>
            <person name="Wayne K.J."/>
            <person name="Tettelin H."/>
            <person name="Glass J.I."/>
            <person name="Rusch D."/>
            <person name="Podicherti R."/>
            <person name="Tsui H.-C.T."/>
            <person name="Winkler M.E."/>
        </authorList>
    </citation>
    <scope>NUCLEOTIDE SEQUENCE</scope>
</reference>
<evidence type="ECO:0000313" key="2">
    <source>
        <dbReference type="EMBL" id="SVC85785.1"/>
    </source>
</evidence>
<proteinExistence type="predicted"/>